<dbReference type="AlphaFoldDB" id="A0AAJ0HL13"/>
<accession>A0AAJ0HL13</accession>
<gene>
    <name evidence="1" type="ORF">B0T25DRAFT_566126</name>
</gene>
<organism evidence="1 2">
    <name type="scientific">Lasiosphaeria hispida</name>
    <dbReference type="NCBI Taxonomy" id="260671"/>
    <lineage>
        <taxon>Eukaryota</taxon>
        <taxon>Fungi</taxon>
        <taxon>Dikarya</taxon>
        <taxon>Ascomycota</taxon>
        <taxon>Pezizomycotina</taxon>
        <taxon>Sordariomycetes</taxon>
        <taxon>Sordariomycetidae</taxon>
        <taxon>Sordariales</taxon>
        <taxon>Lasiosphaeriaceae</taxon>
        <taxon>Lasiosphaeria</taxon>
    </lineage>
</organism>
<sequence>MGDKHSSHKTKAQFERQLKLWNFVKNLSPAAWKDTDYQTKKQKLEGKETNIIVSGVKMPLKKVRKAVSRSCYETVHEMLRAPPSPPALDDVPVRFSTPPDITDTNAYARFKRVLRMMASQLLKTTNTSLWVFDE</sequence>
<reference evidence="1" key="1">
    <citation type="journal article" date="2023" name="Mol. Phylogenet. Evol.">
        <title>Genome-scale phylogeny and comparative genomics of the fungal order Sordariales.</title>
        <authorList>
            <person name="Hensen N."/>
            <person name="Bonometti L."/>
            <person name="Westerberg I."/>
            <person name="Brannstrom I.O."/>
            <person name="Guillou S."/>
            <person name="Cros-Aarteil S."/>
            <person name="Calhoun S."/>
            <person name="Haridas S."/>
            <person name="Kuo A."/>
            <person name="Mondo S."/>
            <person name="Pangilinan J."/>
            <person name="Riley R."/>
            <person name="LaButti K."/>
            <person name="Andreopoulos B."/>
            <person name="Lipzen A."/>
            <person name="Chen C."/>
            <person name="Yan M."/>
            <person name="Daum C."/>
            <person name="Ng V."/>
            <person name="Clum A."/>
            <person name="Steindorff A."/>
            <person name="Ohm R.A."/>
            <person name="Martin F."/>
            <person name="Silar P."/>
            <person name="Natvig D.O."/>
            <person name="Lalanne C."/>
            <person name="Gautier V."/>
            <person name="Ament-Velasquez S.L."/>
            <person name="Kruys A."/>
            <person name="Hutchinson M.I."/>
            <person name="Powell A.J."/>
            <person name="Barry K."/>
            <person name="Miller A.N."/>
            <person name="Grigoriev I.V."/>
            <person name="Debuchy R."/>
            <person name="Gladieux P."/>
            <person name="Hiltunen Thoren M."/>
            <person name="Johannesson H."/>
        </authorList>
    </citation>
    <scope>NUCLEOTIDE SEQUENCE</scope>
    <source>
        <strain evidence="1">CBS 955.72</strain>
    </source>
</reference>
<reference evidence="1" key="2">
    <citation type="submission" date="2023-06" db="EMBL/GenBank/DDBJ databases">
        <authorList>
            <consortium name="Lawrence Berkeley National Laboratory"/>
            <person name="Haridas S."/>
            <person name="Hensen N."/>
            <person name="Bonometti L."/>
            <person name="Westerberg I."/>
            <person name="Brannstrom I.O."/>
            <person name="Guillou S."/>
            <person name="Cros-Aarteil S."/>
            <person name="Calhoun S."/>
            <person name="Kuo A."/>
            <person name="Mondo S."/>
            <person name="Pangilinan J."/>
            <person name="Riley R."/>
            <person name="Labutti K."/>
            <person name="Andreopoulos B."/>
            <person name="Lipzen A."/>
            <person name="Chen C."/>
            <person name="Yanf M."/>
            <person name="Daum C."/>
            <person name="Ng V."/>
            <person name="Clum A."/>
            <person name="Steindorff A."/>
            <person name="Ohm R."/>
            <person name="Martin F."/>
            <person name="Silar P."/>
            <person name="Natvig D."/>
            <person name="Lalanne C."/>
            <person name="Gautier V."/>
            <person name="Ament-Velasquez S.L."/>
            <person name="Kruys A."/>
            <person name="Hutchinson M.I."/>
            <person name="Powell A.J."/>
            <person name="Barry K."/>
            <person name="Miller A.N."/>
            <person name="Grigoriev I.V."/>
            <person name="Debuchy R."/>
            <person name="Gladieux P."/>
            <person name="Thoren M.H."/>
            <person name="Johannesson H."/>
        </authorList>
    </citation>
    <scope>NUCLEOTIDE SEQUENCE</scope>
    <source>
        <strain evidence="1">CBS 955.72</strain>
    </source>
</reference>
<evidence type="ECO:0000313" key="1">
    <source>
        <dbReference type="EMBL" id="KAK3356795.1"/>
    </source>
</evidence>
<evidence type="ECO:0008006" key="3">
    <source>
        <dbReference type="Google" id="ProtNLM"/>
    </source>
</evidence>
<protein>
    <recommendedName>
        <fullName evidence="3">Clr5 domain-containing protein</fullName>
    </recommendedName>
</protein>
<proteinExistence type="predicted"/>
<evidence type="ECO:0000313" key="2">
    <source>
        <dbReference type="Proteomes" id="UP001275084"/>
    </source>
</evidence>
<dbReference type="Proteomes" id="UP001275084">
    <property type="component" value="Unassembled WGS sequence"/>
</dbReference>
<keyword evidence="2" id="KW-1185">Reference proteome</keyword>
<name>A0AAJ0HL13_9PEZI</name>
<comment type="caution">
    <text evidence="1">The sequence shown here is derived from an EMBL/GenBank/DDBJ whole genome shotgun (WGS) entry which is preliminary data.</text>
</comment>
<dbReference type="EMBL" id="JAUIQD010000003">
    <property type="protein sequence ID" value="KAK3356795.1"/>
    <property type="molecule type" value="Genomic_DNA"/>
</dbReference>